<dbReference type="AlphaFoldDB" id="A0A9W9L9U1"/>
<gene>
    <name evidence="2" type="ORF">N7515_000358</name>
</gene>
<dbReference type="Proteomes" id="UP001149079">
    <property type="component" value="Unassembled WGS sequence"/>
</dbReference>
<evidence type="ECO:0000313" key="2">
    <source>
        <dbReference type="EMBL" id="KAJ5145794.1"/>
    </source>
</evidence>
<dbReference type="OrthoDB" id="5068804at2759"/>
<evidence type="ECO:0000313" key="3">
    <source>
        <dbReference type="Proteomes" id="UP001149079"/>
    </source>
</evidence>
<protein>
    <submittedName>
        <fullName evidence="2">Uncharacterized protein</fullName>
    </submittedName>
</protein>
<dbReference type="GeneID" id="81400272"/>
<reference evidence="2" key="1">
    <citation type="submission" date="2022-11" db="EMBL/GenBank/DDBJ databases">
        <authorList>
            <person name="Petersen C."/>
        </authorList>
    </citation>
    <scope>NUCLEOTIDE SEQUENCE</scope>
    <source>
        <strain evidence="2">IBT 22155</strain>
    </source>
</reference>
<dbReference type="EMBL" id="JAPQKL010000001">
    <property type="protein sequence ID" value="KAJ5145794.1"/>
    <property type="molecule type" value="Genomic_DNA"/>
</dbReference>
<reference evidence="2" key="2">
    <citation type="journal article" date="2023" name="IMA Fungus">
        <title>Comparative genomic study of the Penicillium genus elucidates a diverse pangenome and 15 lateral gene transfer events.</title>
        <authorList>
            <person name="Petersen C."/>
            <person name="Sorensen T."/>
            <person name="Nielsen M.R."/>
            <person name="Sondergaard T.E."/>
            <person name="Sorensen J.L."/>
            <person name="Fitzpatrick D.A."/>
            <person name="Frisvad J.C."/>
            <person name="Nielsen K.L."/>
        </authorList>
    </citation>
    <scope>NUCLEOTIDE SEQUENCE</scope>
    <source>
        <strain evidence="2">IBT 22155</strain>
    </source>
</reference>
<keyword evidence="3" id="KW-1185">Reference proteome</keyword>
<organism evidence="2 3">
    <name type="scientific">Penicillium bovifimosum</name>
    <dbReference type="NCBI Taxonomy" id="126998"/>
    <lineage>
        <taxon>Eukaryota</taxon>
        <taxon>Fungi</taxon>
        <taxon>Dikarya</taxon>
        <taxon>Ascomycota</taxon>
        <taxon>Pezizomycotina</taxon>
        <taxon>Eurotiomycetes</taxon>
        <taxon>Eurotiomycetidae</taxon>
        <taxon>Eurotiales</taxon>
        <taxon>Aspergillaceae</taxon>
        <taxon>Penicillium</taxon>
    </lineage>
</organism>
<evidence type="ECO:0000256" key="1">
    <source>
        <dbReference type="SAM" id="MobiDB-lite"/>
    </source>
</evidence>
<dbReference type="RefSeq" id="XP_056526268.1">
    <property type="nucleotide sequence ID" value="XM_056661102.1"/>
</dbReference>
<sequence length="79" mass="8769">MAKITFGSLDPRSSSPARGSPFVHEEAQEEQPVSKFKERHGPGFKLTTERSARNVFVHSSTQTRPVATLHISMTAFMLP</sequence>
<accession>A0A9W9L9U1</accession>
<name>A0A9W9L9U1_9EURO</name>
<proteinExistence type="predicted"/>
<feature type="region of interest" description="Disordered" evidence="1">
    <location>
        <begin position="1"/>
        <end position="42"/>
    </location>
</feature>
<comment type="caution">
    <text evidence="2">The sequence shown here is derived from an EMBL/GenBank/DDBJ whole genome shotgun (WGS) entry which is preliminary data.</text>
</comment>